<evidence type="ECO:0000256" key="18">
    <source>
        <dbReference type="ARBA" id="ARBA00023172"/>
    </source>
</evidence>
<dbReference type="Proteomes" id="UP000765509">
    <property type="component" value="Unassembled WGS sequence"/>
</dbReference>
<evidence type="ECO:0000256" key="10">
    <source>
        <dbReference type="ARBA" id="ARBA00022801"/>
    </source>
</evidence>
<proteinExistence type="predicted"/>
<evidence type="ECO:0000256" key="3">
    <source>
        <dbReference type="ARBA" id="ARBA00022612"/>
    </source>
</evidence>
<keyword evidence="3" id="KW-1188">Viral release from host cell</keyword>
<dbReference type="InterPro" id="IPR039537">
    <property type="entry name" value="Retrotran_Ty1/copia-like"/>
</dbReference>
<dbReference type="GO" id="GO:0003964">
    <property type="term" value="F:RNA-directed DNA polymerase activity"/>
    <property type="evidence" value="ECO:0007669"/>
    <property type="project" value="UniProtKB-KW"/>
</dbReference>
<dbReference type="InterPro" id="IPR054722">
    <property type="entry name" value="PolX-like_BBD"/>
</dbReference>
<evidence type="ECO:0000256" key="12">
    <source>
        <dbReference type="ARBA" id="ARBA00022842"/>
    </source>
</evidence>
<keyword evidence="5" id="KW-0548">Nucleotidyltransferase</keyword>
<organism evidence="22 23">
    <name type="scientific">Austropuccinia psidii MF-1</name>
    <dbReference type="NCBI Taxonomy" id="1389203"/>
    <lineage>
        <taxon>Eukaryota</taxon>
        <taxon>Fungi</taxon>
        <taxon>Dikarya</taxon>
        <taxon>Basidiomycota</taxon>
        <taxon>Pucciniomycotina</taxon>
        <taxon>Pucciniomycetes</taxon>
        <taxon>Pucciniales</taxon>
        <taxon>Sphaerophragmiaceae</taxon>
        <taxon>Austropuccinia</taxon>
    </lineage>
</organism>
<keyword evidence="10" id="KW-0378">Hydrolase</keyword>
<keyword evidence="7" id="KW-0479">Metal-binding</keyword>
<comment type="function">
    <text evidence="1">The aspartyl protease (PR) mediates the proteolytic cleavages of the Gag and Gag-Pol polyproteins after assembly of the VLP.</text>
</comment>
<dbReference type="GO" id="GO:0008233">
    <property type="term" value="F:peptidase activity"/>
    <property type="evidence" value="ECO:0007669"/>
    <property type="project" value="UniProtKB-KW"/>
</dbReference>
<evidence type="ECO:0000256" key="15">
    <source>
        <dbReference type="ARBA" id="ARBA00022918"/>
    </source>
</evidence>
<comment type="catalytic activity">
    <reaction evidence="20">
        <text>DNA(n) + a 2'-deoxyribonucleoside 5'-triphosphate = DNA(n+1) + diphosphate</text>
        <dbReference type="Rhea" id="RHEA:22508"/>
        <dbReference type="Rhea" id="RHEA-COMP:17339"/>
        <dbReference type="Rhea" id="RHEA-COMP:17340"/>
        <dbReference type="ChEBI" id="CHEBI:33019"/>
        <dbReference type="ChEBI" id="CHEBI:61560"/>
        <dbReference type="ChEBI" id="CHEBI:173112"/>
        <dbReference type="EC" id="2.7.7.7"/>
    </reaction>
</comment>
<dbReference type="InterPro" id="IPR036397">
    <property type="entry name" value="RNaseH_sf"/>
</dbReference>
<dbReference type="GO" id="GO:0003723">
    <property type="term" value="F:RNA binding"/>
    <property type="evidence" value="ECO:0007669"/>
    <property type="project" value="UniProtKB-KW"/>
</dbReference>
<dbReference type="GO" id="GO:0006310">
    <property type="term" value="P:DNA recombination"/>
    <property type="evidence" value="ECO:0007669"/>
    <property type="project" value="UniProtKB-KW"/>
</dbReference>
<comment type="caution">
    <text evidence="22">The sequence shown here is derived from an EMBL/GenBank/DDBJ whole genome shotgun (WGS) entry which is preliminary data.</text>
</comment>
<keyword evidence="18" id="KW-0233">DNA recombination</keyword>
<keyword evidence="13" id="KW-0694">RNA-binding</keyword>
<evidence type="ECO:0000256" key="9">
    <source>
        <dbReference type="ARBA" id="ARBA00022759"/>
    </source>
</evidence>
<evidence type="ECO:0000256" key="19">
    <source>
        <dbReference type="ARBA" id="ARBA00048173"/>
    </source>
</evidence>
<keyword evidence="11" id="KW-0067">ATP-binding</keyword>
<keyword evidence="15" id="KW-0695">RNA-directed DNA polymerase</keyword>
<evidence type="ECO:0000256" key="6">
    <source>
        <dbReference type="ARBA" id="ARBA00022722"/>
    </source>
</evidence>
<dbReference type="EMBL" id="AVOT02065358">
    <property type="protein sequence ID" value="MBW0557471.1"/>
    <property type="molecule type" value="Genomic_DNA"/>
</dbReference>
<keyword evidence="12" id="KW-0460">Magnesium</keyword>
<feature type="domain" description="Integrase catalytic" evidence="21">
    <location>
        <begin position="134"/>
        <end position="244"/>
    </location>
</feature>
<dbReference type="GO" id="GO:0032196">
    <property type="term" value="P:transposition"/>
    <property type="evidence" value="ECO:0007669"/>
    <property type="project" value="UniProtKB-KW"/>
</dbReference>
<evidence type="ECO:0000256" key="14">
    <source>
        <dbReference type="ARBA" id="ARBA00022908"/>
    </source>
</evidence>
<dbReference type="AlphaFoldDB" id="A0A9Q3J8I4"/>
<evidence type="ECO:0000256" key="1">
    <source>
        <dbReference type="ARBA" id="ARBA00002180"/>
    </source>
</evidence>
<dbReference type="OrthoDB" id="2195316at2759"/>
<gene>
    <name evidence="22" type="ORF">O181_097186</name>
</gene>
<dbReference type="PANTHER" id="PTHR42648">
    <property type="entry name" value="TRANSPOSASE, PUTATIVE-RELATED"/>
    <property type="match status" value="1"/>
</dbReference>
<evidence type="ECO:0000256" key="5">
    <source>
        <dbReference type="ARBA" id="ARBA00022695"/>
    </source>
</evidence>
<dbReference type="GO" id="GO:0003887">
    <property type="term" value="F:DNA-directed DNA polymerase activity"/>
    <property type="evidence" value="ECO:0007669"/>
    <property type="project" value="UniProtKB-KW"/>
</dbReference>
<dbReference type="GO" id="GO:0046872">
    <property type="term" value="F:metal ion binding"/>
    <property type="evidence" value="ECO:0007669"/>
    <property type="project" value="UniProtKB-KW"/>
</dbReference>
<dbReference type="InterPro" id="IPR001584">
    <property type="entry name" value="Integrase_cat-core"/>
</dbReference>
<dbReference type="PANTHER" id="PTHR42648:SF11">
    <property type="entry name" value="TRANSPOSON TY4-P GAG-POL POLYPROTEIN"/>
    <property type="match status" value="1"/>
</dbReference>
<dbReference type="GO" id="GO:0015074">
    <property type="term" value="P:DNA integration"/>
    <property type="evidence" value="ECO:0007669"/>
    <property type="project" value="UniProtKB-KW"/>
</dbReference>
<dbReference type="InterPro" id="IPR012337">
    <property type="entry name" value="RNaseH-like_sf"/>
</dbReference>
<dbReference type="GO" id="GO:0004519">
    <property type="term" value="F:endonuclease activity"/>
    <property type="evidence" value="ECO:0007669"/>
    <property type="project" value="UniProtKB-KW"/>
</dbReference>
<dbReference type="GO" id="GO:0006508">
    <property type="term" value="P:proteolysis"/>
    <property type="evidence" value="ECO:0007669"/>
    <property type="project" value="UniProtKB-KW"/>
</dbReference>
<sequence>MFVNFKETPNVQVSTGDSSSSLWSNGIGTVNILCNGKCLSLKNFFYVPKLNCNLISLLELCQENISIKQSNNSFSLETNGTTILKGTIFNNLIQLGHPGAAPLKSMGLPPLHSPCQVCELNKATFLPFNDKFENVSQPLDCVHVDLVGPIQPPSISGYQYFLTIVNQFTSFKTVQLLKSKSETFDQFTIVKSSMENLHNCKLKKLVSDWGGEFLNHRFAALANSEGFTHYFSPAETPQHNGLAE</sequence>
<keyword evidence="6" id="KW-0540">Nuclease</keyword>
<protein>
    <recommendedName>
        <fullName evidence="21">Integrase catalytic domain-containing protein</fullName>
    </recommendedName>
</protein>
<evidence type="ECO:0000256" key="8">
    <source>
        <dbReference type="ARBA" id="ARBA00022741"/>
    </source>
</evidence>
<keyword evidence="4" id="KW-0645">Protease</keyword>
<keyword evidence="9" id="KW-0255">Endonuclease</keyword>
<evidence type="ECO:0000256" key="2">
    <source>
        <dbReference type="ARBA" id="ARBA00022578"/>
    </source>
</evidence>
<evidence type="ECO:0000256" key="13">
    <source>
        <dbReference type="ARBA" id="ARBA00022884"/>
    </source>
</evidence>
<dbReference type="PROSITE" id="PS50994">
    <property type="entry name" value="INTEGRASE"/>
    <property type="match status" value="1"/>
</dbReference>
<dbReference type="Gene3D" id="3.30.420.10">
    <property type="entry name" value="Ribonuclease H-like superfamily/Ribonuclease H"/>
    <property type="match status" value="1"/>
</dbReference>
<evidence type="ECO:0000256" key="16">
    <source>
        <dbReference type="ARBA" id="ARBA00022932"/>
    </source>
</evidence>
<keyword evidence="8" id="KW-0547">Nucleotide-binding</keyword>
<keyword evidence="23" id="KW-1185">Reference proteome</keyword>
<evidence type="ECO:0000256" key="17">
    <source>
        <dbReference type="ARBA" id="ARBA00023113"/>
    </source>
</evidence>
<evidence type="ECO:0000256" key="11">
    <source>
        <dbReference type="ARBA" id="ARBA00022840"/>
    </source>
</evidence>
<evidence type="ECO:0000313" key="23">
    <source>
        <dbReference type="Proteomes" id="UP000765509"/>
    </source>
</evidence>
<evidence type="ECO:0000313" key="22">
    <source>
        <dbReference type="EMBL" id="MBW0557471.1"/>
    </source>
</evidence>
<keyword evidence="16" id="KW-0808">Transferase</keyword>
<keyword evidence="16" id="KW-0239">DNA-directed DNA polymerase</keyword>
<keyword evidence="17" id="KW-0917">Virion maturation</keyword>
<evidence type="ECO:0000256" key="7">
    <source>
        <dbReference type="ARBA" id="ARBA00022723"/>
    </source>
</evidence>
<reference evidence="22" key="1">
    <citation type="submission" date="2021-03" db="EMBL/GenBank/DDBJ databases">
        <title>Draft genome sequence of rust myrtle Austropuccinia psidii MF-1, a brazilian biotype.</title>
        <authorList>
            <person name="Quecine M.C."/>
            <person name="Pachon D.M.R."/>
            <person name="Bonatelli M.L."/>
            <person name="Correr F.H."/>
            <person name="Franceschini L.M."/>
            <person name="Leite T.F."/>
            <person name="Margarido G.R.A."/>
            <person name="Almeida C.A."/>
            <person name="Ferrarezi J.A."/>
            <person name="Labate C.A."/>
        </authorList>
    </citation>
    <scope>NUCLEOTIDE SEQUENCE</scope>
    <source>
        <strain evidence="22">MF-1</strain>
    </source>
</reference>
<evidence type="ECO:0000256" key="4">
    <source>
        <dbReference type="ARBA" id="ARBA00022670"/>
    </source>
</evidence>
<evidence type="ECO:0000256" key="20">
    <source>
        <dbReference type="ARBA" id="ARBA00049244"/>
    </source>
</evidence>
<dbReference type="SUPFAM" id="SSF53098">
    <property type="entry name" value="Ribonuclease H-like"/>
    <property type="match status" value="1"/>
</dbReference>
<dbReference type="GO" id="GO:0005634">
    <property type="term" value="C:nucleus"/>
    <property type="evidence" value="ECO:0007669"/>
    <property type="project" value="UniProtKB-ARBA"/>
</dbReference>
<evidence type="ECO:0000259" key="21">
    <source>
        <dbReference type="PROSITE" id="PS50994"/>
    </source>
</evidence>
<dbReference type="Pfam" id="PF22936">
    <property type="entry name" value="Pol_BBD"/>
    <property type="match status" value="1"/>
</dbReference>
<comment type="catalytic activity">
    <reaction evidence="19">
        <text>DNA(n) + a 2'-deoxyribonucleoside 5'-triphosphate = DNA(n+1) + diphosphate</text>
        <dbReference type="Rhea" id="RHEA:22508"/>
        <dbReference type="Rhea" id="RHEA-COMP:17339"/>
        <dbReference type="Rhea" id="RHEA-COMP:17340"/>
        <dbReference type="ChEBI" id="CHEBI:33019"/>
        <dbReference type="ChEBI" id="CHEBI:61560"/>
        <dbReference type="ChEBI" id="CHEBI:173112"/>
        <dbReference type="EC" id="2.7.7.49"/>
    </reaction>
</comment>
<keyword evidence="2" id="KW-0815">Transposition</keyword>
<keyword evidence="14" id="KW-0229">DNA integration</keyword>
<dbReference type="GO" id="GO:0005524">
    <property type="term" value="F:ATP binding"/>
    <property type="evidence" value="ECO:0007669"/>
    <property type="project" value="UniProtKB-KW"/>
</dbReference>
<name>A0A9Q3J8I4_9BASI</name>
<accession>A0A9Q3J8I4</accession>